<dbReference type="SFLD" id="SFLDG01082">
    <property type="entry name" value="B12-binding_domain_containing"/>
    <property type="match status" value="1"/>
</dbReference>
<dbReference type="InterPro" id="IPR007197">
    <property type="entry name" value="rSAM"/>
</dbReference>
<dbReference type="InterPro" id="IPR023404">
    <property type="entry name" value="rSAM_horseshoe"/>
</dbReference>
<keyword evidence="6" id="KW-0408">Iron</keyword>
<keyword evidence="2" id="KW-0489">Methyltransferase</keyword>
<dbReference type="PANTHER" id="PTHR43409:SF7">
    <property type="entry name" value="BLL1977 PROTEIN"/>
    <property type="match status" value="1"/>
</dbReference>
<dbReference type="PROSITE" id="PS51918">
    <property type="entry name" value="RADICAL_SAM"/>
    <property type="match status" value="1"/>
</dbReference>
<dbReference type="Pfam" id="PF04055">
    <property type="entry name" value="Radical_SAM"/>
    <property type="match status" value="1"/>
</dbReference>
<dbReference type="CDD" id="cd02068">
    <property type="entry name" value="radical_SAM_B12_BD"/>
    <property type="match status" value="1"/>
</dbReference>
<dbReference type="SMART" id="SM00729">
    <property type="entry name" value="Elp3"/>
    <property type="match status" value="1"/>
</dbReference>
<dbReference type="SFLD" id="SFLDG01123">
    <property type="entry name" value="methyltransferase_(Class_B)"/>
    <property type="match status" value="1"/>
</dbReference>
<dbReference type="GO" id="GO:0046872">
    <property type="term" value="F:metal ion binding"/>
    <property type="evidence" value="ECO:0007669"/>
    <property type="project" value="UniProtKB-KW"/>
</dbReference>
<evidence type="ECO:0000256" key="2">
    <source>
        <dbReference type="ARBA" id="ARBA00022603"/>
    </source>
</evidence>
<dbReference type="GO" id="GO:0051539">
    <property type="term" value="F:4 iron, 4 sulfur cluster binding"/>
    <property type="evidence" value="ECO:0007669"/>
    <property type="project" value="UniProtKB-KW"/>
</dbReference>
<feature type="domain" description="Radical SAM core" evidence="9">
    <location>
        <begin position="190"/>
        <end position="434"/>
    </location>
</feature>
<gene>
    <name evidence="10" type="ORF">CL943_00445</name>
</gene>
<dbReference type="Pfam" id="PF02310">
    <property type="entry name" value="B12-binding"/>
    <property type="match status" value="1"/>
</dbReference>
<dbReference type="PANTHER" id="PTHR43409">
    <property type="entry name" value="ANAEROBIC MAGNESIUM-PROTOPORPHYRIN IX MONOMETHYL ESTER CYCLASE-RELATED"/>
    <property type="match status" value="1"/>
</dbReference>
<protein>
    <submittedName>
        <fullName evidence="10">Uncharacterized protein</fullName>
    </submittedName>
</protein>
<accession>A0A2D6M008</accession>
<evidence type="ECO:0000256" key="1">
    <source>
        <dbReference type="ARBA" id="ARBA00001966"/>
    </source>
</evidence>
<comment type="caution">
    <text evidence="10">The sequence shown here is derived from an EMBL/GenBank/DDBJ whole genome shotgun (WGS) entry which is preliminary data.</text>
</comment>
<dbReference type="SFLD" id="SFLDS00029">
    <property type="entry name" value="Radical_SAM"/>
    <property type="match status" value="1"/>
</dbReference>
<keyword evidence="4" id="KW-0949">S-adenosyl-L-methionine</keyword>
<dbReference type="InterPro" id="IPR051198">
    <property type="entry name" value="BchE-like"/>
</dbReference>
<dbReference type="GO" id="GO:0031419">
    <property type="term" value="F:cobalamin binding"/>
    <property type="evidence" value="ECO:0007669"/>
    <property type="project" value="InterPro"/>
</dbReference>
<evidence type="ECO:0000313" key="11">
    <source>
        <dbReference type="Proteomes" id="UP000226592"/>
    </source>
</evidence>
<reference evidence="11" key="1">
    <citation type="submission" date="2017-09" db="EMBL/GenBank/DDBJ databases">
        <title>The Reconstruction of 2,631 Draft Metagenome-Assembled Genomes from the Global Oceans.</title>
        <authorList>
            <person name="Tully B.J."/>
            <person name="Graham E.D."/>
            <person name="Heidelberg J.F."/>
        </authorList>
    </citation>
    <scope>NUCLEOTIDE SEQUENCE [LARGE SCALE GENOMIC DNA]</scope>
</reference>
<evidence type="ECO:0000256" key="5">
    <source>
        <dbReference type="ARBA" id="ARBA00022723"/>
    </source>
</evidence>
<organism evidence="10 11">
    <name type="scientific">Candidatus Iainarchaeum sp</name>
    <dbReference type="NCBI Taxonomy" id="3101447"/>
    <lineage>
        <taxon>Archaea</taxon>
        <taxon>Candidatus Iainarchaeota</taxon>
        <taxon>Candidatus Iainarchaeia</taxon>
        <taxon>Candidatus Iainarchaeales</taxon>
        <taxon>Candidatus Iainarchaeaceae</taxon>
        <taxon>Candidatus Iainarchaeum</taxon>
    </lineage>
</organism>
<dbReference type="SUPFAM" id="SSF102114">
    <property type="entry name" value="Radical SAM enzymes"/>
    <property type="match status" value="1"/>
</dbReference>
<dbReference type="AlphaFoldDB" id="A0A2D6M008"/>
<dbReference type="Gene3D" id="3.80.30.20">
    <property type="entry name" value="tm_1862 like domain"/>
    <property type="match status" value="1"/>
</dbReference>
<keyword evidence="5" id="KW-0479">Metal-binding</keyword>
<dbReference type="PROSITE" id="PS51332">
    <property type="entry name" value="B12_BINDING"/>
    <property type="match status" value="1"/>
</dbReference>
<dbReference type="InterPro" id="IPR006158">
    <property type="entry name" value="Cobalamin-bd"/>
</dbReference>
<dbReference type="GO" id="GO:0003824">
    <property type="term" value="F:catalytic activity"/>
    <property type="evidence" value="ECO:0007669"/>
    <property type="project" value="InterPro"/>
</dbReference>
<feature type="domain" description="B12-binding" evidence="8">
    <location>
        <begin position="8"/>
        <end position="145"/>
    </location>
</feature>
<proteinExistence type="predicted"/>
<evidence type="ECO:0000256" key="7">
    <source>
        <dbReference type="ARBA" id="ARBA00023014"/>
    </source>
</evidence>
<comment type="cofactor">
    <cofactor evidence="1">
        <name>[4Fe-4S] cluster</name>
        <dbReference type="ChEBI" id="CHEBI:49883"/>
    </cofactor>
</comment>
<evidence type="ECO:0000256" key="4">
    <source>
        <dbReference type="ARBA" id="ARBA00022691"/>
    </source>
</evidence>
<evidence type="ECO:0000256" key="6">
    <source>
        <dbReference type="ARBA" id="ARBA00023004"/>
    </source>
</evidence>
<dbReference type="InterPro" id="IPR058240">
    <property type="entry name" value="rSAM_sf"/>
</dbReference>
<dbReference type="InterPro" id="IPR036724">
    <property type="entry name" value="Cobalamin-bd_sf"/>
</dbReference>
<name>A0A2D6M008_9ARCH</name>
<sequence length="509" mass="58953">MEKMGVSKQKVVLFLPKPRKHTYDNSLPLGLLKLASMIDRKKYDIKLISAGPDRDYKAEIVEESKDAVCVAAGIITGYPILEAVDIVKRIRKVSPNVPVVWGGWHTSLFPQDTLESGYADIVVKGQGERAFSEVVDALAEKKTLRGLPGISFRDKNGKIVHNPPREFEDVNNFPPMPFDLINFEDYITDYDGMRAVSYVASQGCPFACTFCSNATIFKQRWSAISNDKILNDWKFFAEKGVEMILVCDDNFMVNEKKVNDFCKRLIALKLPLKWSKANGRVRRFLSFNDDTWKLIKKSGCTDIEIGAESGLQSTLDYINKQLNVDEIVNFIEKARQYKLPVVSNWLLGIPTKNFKGATQEQIETCLDEEWEAMLVALDRCYGKHKDYEEIRVCAYYPYPGNQLYDFACEIGFKPPKDLEDWGRLHTIPWFSDERKERIKMLLYFIFPYARDGYLQRHSKYMIPLHIIFHYTAMLRWKYHFFGFPLDYKLYRALTNLRMRLTGKTATDHE</sequence>
<evidence type="ECO:0000259" key="9">
    <source>
        <dbReference type="PROSITE" id="PS51918"/>
    </source>
</evidence>
<evidence type="ECO:0000259" key="8">
    <source>
        <dbReference type="PROSITE" id="PS51332"/>
    </source>
</evidence>
<keyword evidence="7" id="KW-0411">Iron-sulfur</keyword>
<evidence type="ECO:0000313" key="10">
    <source>
        <dbReference type="EMBL" id="MAG21760.1"/>
    </source>
</evidence>
<dbReference type="InterPro" id="IPR034466">
    <property type="entry name" value="Methyltransferase_Class_B"/>
</dbReference>
<dbReference type="Gene3D" id="3.40.50.280">
    <property type="entry name" value="Cobalamin-binding domain"/>
    <property type="match status" value="1"/>
</dbReference>
<dbReference type="SUPFAM" id="SSF52242">
    <property type="entry name" value="Cobalamin (vitamin B12)-binding domain"/>
    <property type="match status" value="1"/>
</dbReference>
<evidence type="ECO:0000256" key="3">
    <source>
        <dbReference type="ARBA" id="ARBA00022679"/>
    </source>
</evidence>
<keyword evidence="3" id="KW-0808">Transferase</keyword>
<dbReference type="InterPro" id="IPR006638">
    <property type="entry name" value="Elp3/MiaA/NifB-like_rSAM"/>
</dbReference>
<dbReference type="EMBL" id="NZBU01000002">
    <property type="protein sequence ID" value="MAG21760.1"/>
    <property type="molecule type" value="Genomic_DNA"/>
</dbReference>
<dbReference type="Proteomes" id="UP000226592">
    <property type="component" value="Unassembled WGS sequence"/>
</dbReference>